<dbReference type="Gene3D" id="1.10.287.470">
    <property type="entry name" value="Helix hairpin bin"/>
    <property type="match status" value="1"/>
</dbReference>
<protein>
    <submittedName>
        <fullName evidence="5">Multidrug efflux system membrane fusion protein</fullName>
    </submittedName>
</protein>
<dbReference type="Gene3D" id="2.40.30.170">
    <property type="match status" value="1"/>
</dbReference>
<dbReference type="PANTHER" id="PTHR30469">
    <property type="entry name" value="MULTIDRUG RESISTANCE PROTEIN MDTA"/>
    <property type="match status" value="1"/>
</dbReference>
<feature type="domain" description="Multidrug resistance protein MdtA-like barrel-sandwich hybrid" evidence="3">
    <location>
        <begin position="89"/>
        <end position="211"/>
    </location>
</feature>
<sequence length="374" mass="39233">MAFRIRGHRIAAIIVLISAAVWVVTGKFSSVGSEEAHAAQPAPGEQPVESKAATDQPLRTVGVIAPEFVEHARRIRVSGLTEADKNAVLAARASGVIASLKVEKGSMVSAGEVVLSIEGPEVLAAVETARATLAQRQQELQIAESLFKSGTGSELQLIRARADAAAAEAALVQAEAAADRLNVVAPFEGFVDSVEVEQGEWIQAGTPVARILSLDPIIVLGEISEIEVGHVRIGDKAEVRLVNGLRAEGVVRHVAREASPQTRTYPVEVSLPNTGGKVPSGMTAEISLFTAPVRAVVVPRSVITLSDDGELGLRVVGEDNIARFAPVELIDDTPRGLVLAGVPEDVRIIVLGQDLVRDGERVAVSDVAAQISGN</sequence>
<keyword evidence="2" id="KW-0175">Coiled coil</keyword>
<proteinExistence type="inferred from homology"/>
<comment type="similarity">
    <text evidence="1">Belongs to the membrane fusion protein (MFP) (TC 8.A.1) family.</text>
</comment>
<dbReference type="Proteomes" id="UP000239736">
    <property type="component" value="Unassembled WGS sequence"/>
</dbReference>
<evidence type="ECO:0000259" key="4">
    <source>
        <dbReference type="Pfam" id="PF25954"/>
    </source>
</evidence>
<evidence type="ECO:0000313" key="6">
    <source>
        <dbReference type="Proteomes" id="UP000239736"/>
    </source>
</evidence>
<dbReference type="Pfam" id="PF25954">
    <property type="entry name" value="Beta-barrel_RND_2"/>
    <property type="match status" value="1"/>
</dbReference>
<organism evidence="5 6">
    <name type="scientific">Albidovulum inexpectatum</name>
    <dbReference type="NCBI Taxonomy" id="196587"/>
    <lineage>
        <taxon>Bacteria</taxon>
        <taxon>Pseudomonadati</taxon>
        <taxon>Pseudomonadota</taxon>
        <taxon>Alphaproteobacteria</taxon>
        <taxon>Rhodobacterales</taxon>
        <taxon>Paracoccaceae</taxon>
        <taxon>Albidovulum</taxon>
    </lineage>
</organism>
<feature type="coiled-coil region" evidence="2">
    <location>
        <begin position="126"/>
        <end position="184"/>
    </location>
</feature>
<evidence type="ECO:0000313" key="5">
    <source>
        <dbReference type="EMBL" id="PPB79502.1"/>
    </source>
</evidence>
<dbReference type="AlphaFoldDB" id="A0A2S5JDD5"/>
<dbReference type="Gene3D" id="2.40.50.100">
    <property type="match status" value="1"/>
</dbReference>
<evidence type="ECO:0000256" key="1">
    <source>
        <dbReference type="ARBA" id="ARBA00009477"/>
    </source>
</evidence>
<evidence type="ECO:0000259" key="3">
    <source>
        <dbReference type="Pfam" id="PF25917"/>
    </source>
</evidence>
<dbReference type="PANTHER" id="PTHR30469:SF29">
    <property type="entry name" value="BLR2860 PROTEIN"/>
    <property type="match status" value="1"/>
</dbReference>
<accession>A0A2S5JDD5</accession>
<dbReference type="InterPro" id="IPR058625">
    <property type="entry name" value="MdtA-like_BSH"/>
</dbReference>
<name>A0A2S5JDD5_9RHOB</name>
<comment type="caution">
    <text evidence="5">The sequence shown here is derived from an EMBL/GenBank/DDBJ whole genome shotgun (WGS) entry which is preliminary data.</text>
</comment>
<keyword evidence="6" id="KW-1185">Reference proteome</keyword>
<dbReference type="SUPFAM" id="SSF111369">
    <property type="entry name" value="HlyD-like secretion proteins"/>
    <property type="match status" value="1"/>
</dbReference>
<dbReference type="NCBIfam" id="TIGR01730">
    <property type="entry name" value="RND_mfp"/>
    <property type="match status" value="1"/>
</dbReference>
<dbReference type="Pfam" id="PF25917">
    <property type="entry name" value="BSH_RND"/>
    <property type="match status" value="1"/>
</dbReference>
<gene>
    <name evidence="5" type="ORF">LV82_02784</name>
</gene>
<dbReference type="Gene3D" id="2.40.420.20">
    <property type="match status" value="1"/>
</dbReference>
<reference evidence="5 6" key="1">
    <citation type="submission" date="2018-01" db="EMBL/GenBank/DDBJ databases">
        <title>Genomic Encyclopedia of Archaeal and Bacterial Type Strains, Phase II (KMG-II): from individual species to whole genera.</title>
        <authorList>
            <person name="Goeker M."/>
        </authorList>
    </citation>
    <scope>NUCLEOTIDE SEQUENCE [LARGE SCALE GENOMIC DNA]</scope>
    <source>
        <strain evidence="5 6">DSM 12048</strain>
    </source>
</reference>
<dbReference type="GO" id="GO:0015562">
    <property type="term" value="F:efflux transmembrane transporter activity"/>
    <property type="evidence" value="ECO:0007669"/>
    <property type="project" value="TreeGrafter"/>
</dbReference>
<dbReference type="GO" id="GO:1990281">
    <property type="term" value="C:efflux pump complex"/>
    <property type="evidence" value="ECO:0007669"/>
    <property type="project" value="TreeGrafter"/>
</dbReference>
<dbReference type="RefSeq" id="WP_104072654.1">
    <property type="nucleotide sequence ID" value="NZ_PRDS01000012.1"/>
</dbReference>
<dbReference type="InterPro" id="IPR058792">
    <property type="entry name" value="Beta-barrel_RND_2"/>
</dbReference>
<evidence type="ECO:0000256" key="2">
    <source>
        <dbReference type="SAM" id="Coils"/>
    </source>
</evidence>
<dbReference type="InterPro" id="IPR006143">
    <property type="entry name" value="RND_pump_MFP"/>
</dbReference>
<dbReference type="OrthoDB" id="9806939at2"/>
<feature type="domain" description="CusB-like beta-barrel" evidence="4">
    <location>
        <begin position="222"/>
        <end position="288"/>
    </location>
</feature>
<dbReference type="EMBL" id="PRDS01000012">
    <property type="protein sequence ID" value="PPB79502.1"/>
    <property type="molecule type" value="Genomic_DNA"/>
</dbReference>